<reference evidence="1 2" key="1">
    <citation type="journal article" date="2019" name="Commun. Biol.">
        <title>The bagworm genome reveals a unique fibroin gene that provides high tensile strength.</title>
        <authorList>
            <person name="Kono N."/>
            <person name="Nakamura H."/>
            <person name="Ohtoshi R."/>
            <person name="Tomita M."/>
            <person name="Numata K."/>
            <person name="Arakawa K."/>
        </authorList>
    </citation>
    <scope>NUCLEOTIDE SEQUENCE [LARGE SCALE GENOMIC DNA]</scope>
</reference>
<protein>
    <submittedName>
        <fullName evidence="1">Uncharacterized protein</fullName>
    </submittedName>
</protein>
<gene>
    <name evidence="1" type="ORF">EVAR_68625_1</name>
</gene>
<dbReference type="AlphaFoldDB" id="A0A4C2ABR5"/>
<comment type="caution">
    <text evidence="1">The sequence shown here is derived from an EMBL/GenBank/DDBJ whole genome shotgun (WGS) entry which is preliminary data.</text>
</comment>
<evidence type="ECO:0000313" key="1">
    <source>
        <dbReference type="EMBL" id="GBP97520.1"/>
    </source>
</evidence>
<dbReference type="EMBL" id="BGZK01002948">
    <property type="protein sequence ID" value="GBP97520.1"/>
    <property type="molecule type" value="Genomic_DNA"/>
</dbReference>
<evidence type="ECO:0000313" key="2">
    <source>
        <dbReference type="Proteomes" id="UP000299102"/>
    </source>
</evidence>
<accession>A0A4C2ABR5</accession>
<dbReference type="Proteomes" id="UP000299102">
    <property type="component" value="Unassembled WGS sequence"/>
</dbReference>
<proteinExistence type="predicted"/>
<keyword evidence="2" id="KW-1185">Reference proteome</keyword>
<sequence>MEVVTSRLYFVRVVQSTNVRYQSTKVRCFTGLADPFSRCRKPVGCAAATLRAAFRFQFISVDRNAAKRTSPTVRALT</sequence>
<organism evidence="1 2">
    <name type="scientific">Eumeta variegata</name>
    <name type="common">Bagworm moth</name>
    <name type="synonym">Eumeta japonica</name>
    <dbReference type="NCBI Taxonomy" id="151549"/>
    <lineage>
        <taxon>Eukaryota</taxon>
        <taxon>Metazoa</taxon>
        <taxon>Ecdysozoa</taxon>
        <taxon>Arthropoda</taxon>
        <taxon>Hexapoda</taxon>
        <taxon>Insecta</taxon>
        <taxon>Pterygota</taxon>
        <taxon>Neoptera</taxon>
        <taxon>Endopterygota</taxon>
        <taxon>Lepidoptera</taxon>
        <taxon>Glossata</taxon>
        <taxon>Ditrysia</taxon>
        <taxon>Tineoidea</taxon>
        <taxon>Psychidae</taxon>
        <taxon>Oiketicinae</taxon>
        <taxon>Eumeta</taxon>
    </lineage>
</organism>
<name>A0A4C2ABR5_EUMVA</name>